<dbReference type="Pfam" id="PF01464">
    <property type="entry name" value="SLT"/>
    <property type="match status" value="1"/>
</dbReference>
<keyword evidence="6" id="KW-1185">Reference proteome</keyword>
<dbReference type="Gene3D" id="1.10.530.10">
    <property type="match status" value="1"/>
</dbReference>
<dbReference type="RefSeq" id="WP_252850015.1">
    <property type="nucleotide sequence ID" value="NZ_BAPW01000008.1"/>
</dbReference>
<proteinExistence type="inferred from homology"/>
<feature type="region of interest" description="Disordered" evidence="2">
    <location>
        <begin position="1548"/>
        <end position="1571"/>
    </location>
</feature>
<feature type="domain" description="Transglycosylase SLT" evidence="3">
    <location>
        <begin position="487"/>
        <end position="553"/>
    </location>
</feature>
<dbReference type="InterPro" id="IPR009628">
    <property type="entry name" value="Phage_tape_measure_N"/>
</dbReference>
<organism evidence="5 6">
    <name type="scientific">Asaia lannensis NBRC 102526</name>
    <dbReference type="NCBI Taxonomy" id="1307926"/>
    <lineage>
        <taxon>Bacteria</taxon>
        <taxon>Pseudomonadati</taxon>
        <taxon>Pseudomonadota</taxon>
        <taxon>Alphaproteobacteria</taxon>
        <taxon>Acetobacterales</taxon>
        <taxon>Acetobacteraceae</taxon>
        <taxon>Asaia</taxon>
    </lineage>
</organism>
<gene>
    <name evidence="5" type="ORF">NF685_13410</name>
</gene>
<name>A0ABT1CJJ0_9PROT</name>
<dbReference type="PANTHER" id="PTHR34491:SF74">
    <property type="entry name" value="DUF4456 DOMAIN-CONTAINING PROTEIN"/>
    <property type="match status" value="1"/>
</dbReference>
<evidence type="ECO:0000259" key="4">
    <source>
        <dbReference type="Pfam" id="PF06791"/>
    </source>
</evidence>
<comment type="similarity">
    <text evidence="1">Belongs to the virb1 family.</text>
</comment>
<feature type="domain" description="Bacteriophage tail tape measure N-terminal" evidence="4">
    <location>
        <begin position="127"/>
        <end position="317"/>
    </location>
</feature>
<comment type="caution">
    <text evidence="5">The sequence shown here is derived from an EMBL/GenBank/DDBJ whole genome shotgun (WGS) entry which is preliminary data.</text>
</comment>
<evidence type="ECO:0000256" key="1">
    <source>
        <dbReference type="ARBA" id="ARBA00009387"/>
    </source>
</evidence>
<evidence type="ECO:0000313" key="6">
    <source>
        <dbReference type="Proteomes" id="UP001523401"/>
    </source>
</evidence>
<dbReference type="InterPro" id="IPR023346">
    <property type="entry name" value="Lysozyme-like_dom_sf"/>
</dbReference>
<dbReference type="Proteomes" id="UP001523401">
    <property type="component" value="Unassembled WGS sequence"/>
</dbReference>
<evidence type="ECO:0000256" key="2">
    <source>
        <dbReference type="SAM" id="MobiDB-lite"/>
    </source>
</evidence>
<dbReference type="SUPFAM" id="SSF53955">
    <property type="entry name" value="Lysozyme-like"/>
    <property type="match status" value="1"/>
</dbReference>
<dbReference type="InterPro" id="IPR008258">
    <property type="entry name" value="Transglycosylase_SLT_dom_1"/>
</dbReference>
<evidence type="ECO:0000313" key="5">
    <source>
        <dbReference type="EMBL" id="MCO6161032.1"/>
    </source>
</evidence>
<evidence type="ECO:0000259" key="3">
    <source>
        <dbReference type="Pfam" id="PF01464"/>
    </source>
</evidence>
<dbReference type="EMBL" id="JAMXQU010000013">
    <property type="protein sequence ID" value="MCO6161032.1"/>
    <property type="molecule type" value="Genomic_DNA"/>
</dbReference>
<reference evidence="5 6" key="1">
    <citation type="submission" date="2022-06" db="EMBL/GenBank/DDBJ databases">
        <title>Whole-genome of Asaia lannensis strain LMG 27011T.</title>
        <authorList>
            <person name="Sombolestani A."/>
        </authorList>
    </citation>
    <scope>NUCLEOTIDE SEQUENCE [LARGE SCALE GENOMIC DNA]</scope>
    <source>
        <strain evidence="5 6">NBRC 102526</strain>
    </source>
</reference>
<feature type="compositionally biased region" description="Polar residues" evidence="2">
    <location>
        <begin position="1548"/>
        <end position="1561"/>
    </location>
</feature>
<accession>A0ABT1CJJ0</accession>
<dbReference type="PANTHER" id="PTHR34491">
    <property type="entry name" value="A-TYPE INCLUSION PROTEIN, PUTATIVE-RELATED"/>
    <property type="match status" value="1"/>
</dbReference>
<dbReference type="Pfam" id="PF06791">
    <property type="entry name" value="TMP_2"/>
    <property type="match status" value="1"/>
</dbReference>
<protein>
    <submittedName>
        <fullName evidence="5">Phage tail length tape measure family protein</fullName>
    </submittedName>
</protein>
<sequence length="1571" mass="162663">MPTTISELYIAFASNLAKAQEDAQSLTRLGDAAEVADTKVTRLGRSGASVARQFDETTRAEAKLSSEIRQRTANIEALQKSLAAGEITQEQYAGSLAGIARSAAAQKEKFDAATGASKQHAVALAEGTAAAKLSSYQLGILAGEAHKFADQVLAGGGAMKAAFYQVPNMVTVMGGFGKATQIVTGLLMGPAGLALAAVAAGAAIYKMGSAAETEESHLAALGQTLRATRSDYAAMAGAAEDAARRIAGKTGLSLTDSRAVTTTFAAMPSTSGSSLDALTTTARNLATVLGKDVPDAAKDMAAAFDDPTKAAEDFAQKGLLGVHEGLVQHIRDLQNSGDRMGAWSLLMGQVSKATANAADQGVTPLHRALHDMSTSLHEGLAPLGQFVDTIGNGIMAGALKGVQGIQYLLDKAKEVRDWEWAQLDRIPAVHNYLQQREVAASDVAGVGKTIDKVGAGLGASSDVLALAHRIQPIESATGQYDAQGRVVQSSAGALGAMQVMPGSANGNDLRTTTGNVTAGVQLLMRLYTKYDGNQALVAMAYNWGEGNVDQYLSGKIASPPASVAAYAQKATGGEIYGAQAIASRQGRVDDQLRGSDGSTAAQIREHEQAITALTTAQKALNDLHTAGKVSDADYAAQTGVLTDKINVQRGALNELRDPIETIAHQQKLAAQSAETYSAAEAAMVQVHQQVEEAARHMGQAHANATQLAEAEARQQAILTGQFNQSVAAINEHTQAEQDMLAGYDASKGSLTQYQQAMEAAEKVRATAIDGTAEQARQLDVLTGAMKSAAASQVDMANAGKLYGQSQDLDIIKAQTAAIGQNSDAVSVQIAVMKERNRILEAGGDINSKTSQAYLDNVAAIQTATNAYQHQKSALDDLTGSLSGMFDTLTNSVTQAFVQSGKGAVDFGSILSGLQTQIVGLVAKMALVNPALNALDGGSRNTFTSVSDALASGGSVGNKAASVSISGAGTPASNVSSSSSWLSGAMGTKLFGTATIGNTLAGIGGGFGIGSALGNIGGGTYGAIGSGLGAALGAGLGSIIPGVGTLIGGIAGGGLGGLLGGLFGHKKNPYTIDQVVMEGDRLSMGQSWNQKQNDTITAQLKADMASVNATMKSLGLKAENLYLGTVRDDPNNKDPSQRSVSLTDLLGKLQLRSDDSATFSQALSQGMPASFDSVASFQSAVTQLKSMADTVDALGVAVSKFNSDGTVTVSGFTEATGDLRTALDTMLNGKTLATSDLQSQVATITEFVSNTMPNLMKATVNGHQSWVEQMEALKKTYEAAATQASSYGLDGNALNDKFGTLYEQGYAQNMQSLAESAQAFRVRYLTATGDDQGAALMSFDLSATQQKRQLAESWRDFLGEAYSSNRTYLQQASDLEKTLGAERLAIQKQYADKATEAAKQAVDAAAAQAKQEHDQAAGSAASVIGSLVDFTRGLSTSSASPLSAEAQYRAANDNFQSTLAAARAGDFNALSHVQGDAQTLLSTGQAVYGSGTEYARVYEQVMAAMREIGTRSPEALTQAALNQTRDNTASLVDLLRKLVAATEANGNTLRDTANATKQSVAEQRQAALRKAG</sequence>
<dbReference type="CDD" id="cd00254">
    <property type="entry name" value="LT-like"/>
    <property type="match status" value="1"/>
</dbReference>